<evidence type="ECO:0000313" key="1">
    <source>
        <dbReference type="EMBL" id="MPC86134.1"/>
    </source>
</evidence>
<reference evidence="1 2" key="1">
    <citation type="submission" date="2019-05" db="EMBL/GenBank/DDBJ databases">
        <title>Another draft genome of Portunus trituberculatus and its Hox gene families provides insights of decapod evolution.</title>
        <authorList>
            <person name="Jeong J.-H."/>
            <person name="Song I."/>
            <person name="Kim S."/>
            <person name="Choi T."/>
            <person name="Kim D."/>
            <person name="Ryu S."/>
            <person name="Kim W."/>
        </authorList>
    </citation>
    <scope>NUCLEOTIDE SEQUENCE [LARGE SCALE GENOMIC DNA]</scope>
    <source>
        <tissue evidence="1">Muscle</tissue>
    </source>
</reference>
<accession>A0A5B7J0Y8</accession>
<keyword evidence="2" id="KW-1185">Reference proteome</keyword>
<gene>
    <name evidence="1" type="ORF">E2C01_080950</name>
</gene>
<organism evidence="1 2">
    <name type="scientific">Portunus trituberculatus</name>
    <name type="common">Swimming crab</name>
    <name type="synonym">Neptunus trituberculatus</name>
    <dbReference type="NCBI Taxonomy" id="210409"/>
    <lineage>
        <taxon>Eukaryota</taxon>
        <taxon>Metazoa</taxon>
        <taxon>Ecdysozoa</taxon>
        <taxon>Arthropoda</taxon>
        <taxon>Crustacea</taxon>
        <taxon>Multicrustacea</taxon>
        <taxon>Malacostraca</taxon>
        <taxon>Eumalacostraca</taxon>
        <taxon>Eucarida</taxon>
        <taxon>Decapoda</taxon>
        <taxon>Pleocyemata</taxon>
        <taxon>Brachyura</taxon>
        <taxon>Eubrachyura</taxon>
        <taxon>Portunoidea</taxon>
        <taxon>Portunidae</taxon>
        <taxon>Portuninae</taxon>
        <taxon>Portunus</taxon>
    </lineage>
</organism>
<dbReference type="EMBL" id="VSRR010070545">
    <property type="protein sequence ID" value="MPC86134.1"/>
    <property type="molecule type" value="Genomic_DNA"/>
</dbReference>
<dbReference type="AlphaFoldDB" id="A0A5B7J0Y8"/>
<protein>
    <submittedName>
        <fullName evidence="1">Uncharacterized protein</fullName>
    </submittedName>
</protein>
<sequence>MDSRASSVAKNHGNGVTLSVPWLLPGLCPALPHNYRDINASCAFSLGVRRPRKDVAWRLAEEGKMRQVVDELHLPFPGSFRHQHRYHELVS</sequence>
<name>A0A5B7J0Y8_PORTR</name>
<proteinExistence type="predicted"/>
<comment type="caution">
    <text evidence="1">The sequence shown here is derived from an EMBL/GenBank/DDBJ whole genome shotgun (WGS) entry which is preliminary data.</text>
</comment>
<evidence type="ECO:0000313" key="2">
    <source>
        <dbReference type="Proteomes" id="UP000324222"/>
    </source>
</evidence>
<dbReference type="Proteomes" id="UP000324222">
    <property type="component" value="Unassembled WGS sequence"/>
</dbReference>